<keyword evidence="2" id="KW-0012">Acyltransferase</keyword>
<comment type="caution">
    <text evidence="4">The sequence shown here is derived from an EMBL/GenBank/DDBJ whole genome shotgun (WGS) entry which is preliminary data.</text>
</comment>
<dbReference type="SUPFAM" id="SSF55729">
    <property type="entry name" value="Acyl-CoA N-acyltransferases (Nat)"/>
    <property type="match status" value="1"/>
</dbReference>
<dbReference type="RefSeq" id="WP_088075726.1">
    <property type="nucleotide sequence ID" value="NZ_JAHQCR010000016.1"/>
</dbReference>
<protein>
    <submittedName>
        <fullName evidence="4">GNAT family N-acetyltransferase</fullName>
    </submittedName>
</protein>
<evidence type="ECO:0000256" key="1">
    <source>
        <dbReference type="ARBA" id="ARBA00022679"/>
    </source>
</evidence>
<feature type="domain" description="N-acetyltransferase" evidence="3">
    <location>
        <begin position="12"/>
        <end position="157"/>
    </location>
</feature>
<dbReference type="InterPro" id="IPR050680">
    <property type="entry name" value="YpeA/RimI_acetyltransf"/>
</dbReference>
<evidence type="ECO:0000313" key="5">
    <source>
        <dbReference type="Proteomes" id="UP000790580"/>
    </source>
</evidence>
<proteinExistence type="predicted"/>
<evidence type="ECO:0000256" key="2">
    <source>
        <dbReference type="ARBA" id="ARBA00023315"/>
    </source>
</evidence>
<dbReference type="EMBL" id="JAHQCR010000016">
    <property type="protein sequence ID" value="MBU9720285.1"/>
    <property type="molecule type" value="Genomic_DNA"/>
</dbReference>
<dbReference type="Pfam" id="PF00583">
    <property type="entry name" value="Acetyltransf_1"/>
    <property type="match status" value="1"/>
</dbReference>
<reference evidence="4 5" key="1">
    <citation type="submission" date="2021-06" db="EMBL/GenBank/DDBJ databases">
        <title>Bacillus sp. RD4P76, an endophyte from a halophyte.</title>
        <authorList>
            <person name="Sun J.-Q."/>
        </authorList>
    </citation>
    <scope>NUCLEOTIDE SEQUENCE [LARGE SCALE GENOMIC DNA]</scope>
    <source>
        <strain evidence="4 5">JCM 17098</strain>
    </source>
</reference>
<dbReference type="Proteomes" id="UP000790580">
    <property type="component" value="Unassembled WGS sequence"/>
</dbReference>
<dbReference type="PROSITE" id="PS51186">
    <property type="entry name" value="GNAT"/>
    <property type="match status" value="1"/>
</dbReference>
<sequence length="157" mass="18536">MKDQIQVTTDWDTIASLNKSVQELHVKLYPNRFKEYNEKEIRGFFKQMIHNPNYLFLIVMENGVSIGYAWIELLNHPGTPFTKAHQAVYVHQISIIKQHQGKGYGTSLMKKIYEIAISKGIDLIELDYWIGNVEAQDFYKKQGFVKYREFVYKNLRI</sequence>
<keyword evidence="1" id="KW-0808">Transferase</keyword>
<evidence type="ECO:0000313" key="4">
    <source>
        <dbReference type="EMBL" id="MBU9720285.1"/>
    </source>
</evidence>
<dbReference type="InterPro" id="IPR000182">
    <property type="entry name" value="GNAT_dom"/>
</dbReference>
<organism evidence="4 5">
    <name type="scientific">Evansella alkalicola</name>
    <dbReference type="NCBI Taxonomy" id="745819"/>
    <lineage>
        <taxon>Bacteria</taxon>
        <taxon>Bacillati</taxon>
        <taxon>Bacillota</taxon>
        <taxon>Bacilli</taxon>
        <taxon>Bacillales</taxon>
        <taxon>Bacillaceae</taxon>
        <taxon>Evansella</taxon>
    </lineage>
</organism>
<dbReference type="InterPro" id="IPR016181">
    <property type="entry name" value="Acyl_CoA_acyltransferase"/>
</dbReference>
<accession>A0ABS6JT00</accession>
<dbReference type="PANTHER" id="PTHR43420">
    <property type="entry name" value="ACETYLTRANSFERASE"/>
    <property type="match status" value="1"/>
</dbReference>
<dbReference type="Gene3D" id="3.40.630.30">
    <property type="match status" value="1"/>
</dbReference>
<name>A0ABS6JT00_9BACI</name>
<gene>
    <name evidence="4" type="ORF">KS407_02385</name>
</gene>
<dbReference type="CDD" id="cd04301">
    <property type="entry name" value="NAT_SF"/>
    <property type="match status" value="1"/>
</dbReference>
<keyword evidence="5" id="KW-1185">Reference proteome</keyword>
<evidence type="ECO:0000259" key="3">
    <source>
        <dbReference type="PROSITE" id="PS51186"/>
    </source>
</evidence>